<evidence type="ECO:0000313" key="2">
    <source>
        <dbReference type="EMBL" id="CAB4212657.1"/>
    </source>
</evidence>
<evidence type="ECO:0000313" key="1">
    <source>
        <dbReference type="EMBL" id="CAB4182600.1"/>
    </source>
</evidence>
<gene>
    <name evidence="1" type="ORF">UFOVP1085_11</name>
    <name evidence="2" type="ORF">UFOVP1439_31</name>
</gene>
<name>A0A6J5QCS0_9CAUD</name>
<dbReference type="EMBL" id="LR797026">
    <property type="protein sequence ID" value="CAB4182600.1"/>
    <property type="molecule type" value="Genomic_DNA"/>
</dbReference>
<dbReference type="EMBL" id="LR797394">
    <property type="protein sequence ID" value="CAB4212657.1"/>
    <property type="molecule type" value="Genomic_DNA"/>
</dbReference>
<proteinExistence type="predicted"/>
<evidence type="ECO:0008006" key="3">
    <source>
        <dbReference type="Google" id="ProtNLM"/>
    </source>
</evidence>
<sequence length="301" mass="34502">MIIKFPTGQEVDVVFDEVAHSYVVAHRLADGNLSDYRPTHGITAPLAVVPKAFLTPWGAKVGVEALLEYLLSNPLTPEQLEQFFIDKKAMDDNERLPDGKPVMSYYKFTKNYPWFSKAKGAYKVKSKEGQEAGTWLHESVENYYKSGRESLPTITPEVEPVWESFMQFDNFFKPTPDIDGLEFLVYSLLFGYSGQGDFRGTMNGKWCIGDWKTTNRSQQNQDGISTEYFFQLGGLAQAEFERTGKWVDDLFAANFDKLGEEPRVTWASEFGMSPQDCARAYISCFNTYHMIETWDYKFKKK</sequence>
<organism evidence="1">
    <name type="scientific">uncultured Caudovirales phage</name>
    <dbReference type="NCBI Taxonomy" id="2100421"/>
    <lineage>
        <taxon>Viruses</taxon>
        <taxon>Duplodnaviria</taxon>
        <taxon>Heunggongvirae</taxon>
        <taxon>Uroviricota</taxon>
        <taxon>Caudoviricetes</taxon>
        <taxon>Peduoviridae</taxon>
        <taxon>Maltschvirus</taxon>
        <taxon>Maltschvirus maltsch</taxon>
    </lineage>
</organism>
<protein>
    <recommendedName>
        <fullName evidence="3">PD-(D/E)XK nuclease superfamily</fullName>
    </recommendedName>
</protein>
<reference evidence="1" key="1">
    <citation type="submission" date="2020-05" db="EMBL/GenBank/DDBJ databases">
        <authorList>
            <person name="Chiriac C."/>
            <person name="Salcher M."/>
            <person name="Ghai R."/>
            <person name="Kavagutti S V."/>
        </authorList>
    </citation>
    <scope>NUCLEOTIDE SEQUENCE</scope>
</reference>
<accession>A0A6J5QCS0</accession>